<dbReference type="Proteomes" id="UP000278823">
    <property type="component" value="Unassembled WGS sequence"/>
</dbReference>
<keyword evidence="1" id="KW-0812">Transmembrane</keyword>
<keyword evidence="1" id="KW-0472">Membrane</keyword>
<accession>A0A432PMS2</accession>
<proteinExistence type="predicted"/>
<gene>
    <name evidence="2" type="ORF">EFQ99_05640</name>
</gene>
<comment type="caution">
    <text evidence="2">The sequence shown here is derived from an EMBL/GenBank/DDBJ whole genome shotgun (WGS) entry which is preliminary data.</text>
</comment>
<sequence length="86" mass="9780">MSPQHSWPRCASPADAGTRRWEQVAIATWLAASPWLLGFEHVATSLWMTIACAVLLFVPAAWMACLEETPQRIEVRSRGSQWRRPF</sequence>
<dbReference type="OrthoDB" id="166183at2"/>
<evidence type="ECO:0000256" key="1">
    <source>
        <dbReference type="SAM" id="Phobius"/>
    </source>
</evidence>
<dbReference type="AlphaFoldDB" id="A0A432PMS2"/>
<organism evidence="2 3">
    <name type="scientific">Rhizobium vallis</name>
    <dbReference type="NCBI Taxonomy" id="634290"/>
    <lineage>
        <taxon>Bacteria</taxon>
        <taxon>Pseudomonadati</taxon>
        <taxon>Pseudomonadota</taxon>
        <taxon>Alphaproteobacteria</taxon>
        <taxon>Hyphomicrobiales</taxon>
        <taxon>Rhizobiaceae</taxon>
        <taxon>Rhizobium/Agrobacterium group</taxon>
        <taxon>Rhizobium</taxon>
    </lineage>
</organism>
<dbReference type="EMBL" id="RJTH01000002">
    <property type="protein sequence ID" value="RUM25790.1"/>
    <property type="molecule type" value="Genomic_DNA"/>
</dbReference>
<evidence type="ECO:0000313" key="3">
    <source>
        <dbReference type="Proteomes" id="UP000278823"/>
    </source>
</evidence>
<protein>
    <submittedName>
        <fullName evidence="2">Uncharacterized protein</fullName>
    </submittedName>
</protein>
<feature type="transmembrane region" description="Helical" evidence="1">
    <location>
        <begin position="45"/>
        <end position="66"/>
    </location>
</feature>
<keyword evidence="3" id="KW-1185">Reference proteome</keyword>
<reference evidence="3" key="1">
    <citation type="submission" date="2018-11" db="EMBL/GenBank/DDBJ databases">
        <title>Rhizobium chutanense sp. nov., isolated from root nodules of Phaseolus vulgaris in China.</title>
        <authorList>
            <person name="Huo Y."/>
        </authorList>
    </citation>
    <scope>NUCLEOTIDE SEQUENCE [LARGE SCALE GENOMIC DNA]</scope>
    <source>
        <strain evidence="3">CCBAU 65647</strain>
    </source>
</reference>
<name>A0A432PMS2_9HYPH</name>
<keyword evidence="1" id="KW-1133">Transmembrane helix</keyword>
<evidence type="ECO:0000313" key="2">
    <source>
        <dbReference type="EMBL" id="RUM25790.1"/>
    </source>
</evidence>